<keyword evidence="2" id="KW-1185">Reference proteome</keyword>
<sequence>MIMYSGVSSVSFIPKVKKSVPMNDSMEEYIDAITCTRRGDPAPYFNLCINQMLENIL</sequence>
<protein>
    <submittedName>
        <fullName evidence="1">Uncharacterized protein</fullName>
    </submittedName>
</protein>
<comment type="caution">
    <text evidence="1">The sequence shown here is derived from an EMBL/GenBank/DDBJ whole genome shotgun (WGS) entry which is preliminary data.</text>
</comment>
<dbReference type="Proteomes" id="UP000241769">
    <property type="component" value="Unassembled WGS sequence"/>
</dbReference>
<evidence type="ECO:0000313" key="2">
    <source>
        <dbReference type="Proteomes" id="UP000241769"/>
    </source>
</evidence>
<name>A0A2P6NRE1_9EUKA</name>
<gene>
    <name evidence="1" type="ORF">PROFUN_05311</name>
</gene>
<accession>A0A2P6NRE1</accession>
<proteinExistence type="predicted"/>
<dbReference type="EMBL" id="MDYQ01000030">
    <property type="protein sequence ID" value="PRP86529.1"/>
    <property type="molecule type" value="Genomic_DNA"/>
</dbReference>
<dbReference type="AlphaFoldDB" id="A0A2P6NRE1"/>
<evidence type="ECO:0000313" key="1">
    <source>
        <dbReference type="EMBL" id="PRP86529.1"/>
    </source>
</evidence>
<organism evidence="1 2">
    <name type="scientific">Planoprotostelium fungivorum</name>
    <dbReference type="NCBI Taxonomy" id="1890364"/>
    <lineage>
        <taxon>Eukaryota</taxon>
        <taxon>Amoebozoa</taxon>
        <taxon>Evosea</taxon>
        <taxon>Variosea</taxon>
        <taxon>Cavosteliida</taxon>
        <taxon>Cavosteliaceae</taxon>
        <taxon>Planoprotostelium</taxon>
    </lineage>
</organism>
<reference evidence="1 2" key="1">
    <citation type="journal article" date="2018" name="Genome Biol. Evol.">
        <title>Multiple Roots of Fruiting Body Formation in Amoebozoa.</title>
        <authorList>
            <person name="Hillmann F."/>
            <person name="Forbes G."/>
            <person name="Novohradska S."/>
            <person name="Ferling I."/>
            <person name="Riege K."/>
            <person name="Groth M."/>
            <person name="Westermann M."/>
            <person name="Marz M."/>
            <person name="Spaller T."/>
            <person name="Winckler T."/>
            <person name="Schaap P."/>
            <person name="Glockner G."/>
        </authorList>
    </citation>
    <scope>NUCLEOTIDE SEQUENCE [LARGE SCALE GENOMIC DNA]</scope>
    <source>
        <strain evidence="1 2">Jena</strain>
    </source>
</reference>
<dbReference type="InParanoid" id="A0A2P6NRE1"/>